<feature type="transmembrane region" description="Helical" evidence="8">
    <location>
        <begin position="117"/>
        <end position="137"/>
    </location>
</feature>
<keyword evidence="6 8" id="KW-1133">Transmembrane helix</keyword>
<dbReference type="Pfam" id="PF03222">
    <property type="entry name" value="Trp_Tyr_perm"/>
    <property type="match status" value="1"/>
</dbReference>
<dbReference type="EMBL" id="MNYR01000001">
    <property type="protein sequence ID" value="OIP56961.1"/>
    <property type="molecule type" value="Genomic_DNA"/>
</dbReference>
<organism evidence="9 10">
    <name type="scientific">Candidatus Kuenenbacteria bacterium CG2_30_39_24</name>
    <dbReference type="NCBI Taxonomy" id="1805236"/>
    <lineage>
        <taxon>Bacteria</taxon>
        <taxon>Candidatus Kueneniibacteriota</taxon>
    </lineage>
</organism>
<feature type="transmembrane region" description="Helical" evidence="8">
    <location>
        <begin position="86"/>
        <end position="105"/>
    </location>
</feature>
<feature type="transmembrane region" description="Helical" evidence="8">
    <location>
        <begin position="256"/>
        <end position="280"/>
    </location>
</feature>
<keyword evidence="2" id="KW-0813">Transport</keyword>
<feature type="transmembrane region" description="Helical" evidence="8">
    <location>
        <begin position="316"/>
        <end position="339"/>
    </location>
</feature>
<evidence type="ECO:0000256" key="2">
    <source>
        <dbReference type="ARBA" id="ARBA00022448"/>
    </source>
</evidence>
<dbReference type="PIRSF" id="PIRSF006060">
    <property type="entry name" value="AA_transporter"/>
    <property type="match status" value="1"/>
</dbReference>
<sequence>MQRSKNFLLIEAIATLIGTIIGAGIFGIPYVFNQSGFWTGTLALMVVGLAMILMKFMYGEIALRTPGIHQIAGYTGIYLGKIAKRVISLILIFSFYGALLVYFIGTGEVIGALTGMPAIWSGLGFFVVFSIFIYFGITLTKRVELVMTIFMLIAMVGIGVLSFRQIELTNLSGWHWDLFFIPYGVLIFACSGTEAVPQVRQILKGAEHKMKSALGWGCAIPQVVYWLFVALVISVSGAKVTEVASVGLGELFGWQMILVANIFAFFAMATSFLVLGLALIEIYKFDYKLSGPTAWLLTVSVPLAAFFLGARDFIGTINFVGALVAGLAGILEVVTYFVARRRGKRKPEYELPVWLGVAGGIFLIVLFIFGLTYTLKP</sequence>
<keyword evidence="7 8" id="KW-0472">Membrane</keyword>
<evidence type="ECO:0000256" key="1">
    <source>
        <dbReference type="ARBA" id="ARBA00004429"/>
    </source>
</evidence>
<gene>
    <name evidence="9" type="ORF">AUK13_00020</name>
</gene>
<comment type="subcellular location">
    <subcellularLocation>
        <location evidence="1">Cell inner membrane</location>
        <topology evidence="1">Multi-pass membrane protein</topology>
    </subcellularLocation>
</comment>
<evidence type="ECO:0000256" key="6">
    <source>
        <dbReference type="ARBA" id="ARBA00022989"/>
    </source>
</evidence>
<feature type="transmembrane region" description="Helical" evidence="8">
    <location>
        <begin position="174"/>
        <end position="192"/>
    </location>
</feature>
<proteinExistence type="predicted"/>
<evidence type="ECO:0000313" key="9">
    <source>
        <dbReference type="EMBL" id="OIP56961.1"/>
    </source>
</evidence>
<feature type="transmembrane region" description="Helical" evidence="8">
    <location>
        <begin position="37"/>
        <end position="58"/>
    </location>
</feature>
<evidence type="ECO:0000256" key="7">
    <source>
        <dbReference type="ARBA" id="ARBA00023136"/>
    </source>
</evidence>
<evidence type="ECO:0000256" key="4">
    <source>
        <dbReference type="ARBA" id="ARBA00022519"/>
    </source>
</evidence>
<feature type="transmembrane region" description="Helical" evidence="8">
    <location>
        <begin position="7"/>
        <end position="31"/>
    </location>
</feature>
<name>A0A1J5F9K9_9BACT</name>
<feature type="transmembrane region" description="Helical" evidence="8">
    <location>
        <begin position="144"/>
        <end position="162"/>
    </location>
</feature>
<evidence type="ECO:0008006" key="11">
    <source>
        <dbReference type="Google" id="ProtNLM"/>
    </source>
</evidence>
<reference evidence="9 10" key="1">
    <citation type="journal article" date="2016" name="Environ. Microbiol.">
        <title>Genomic resolution of a cold subsurface aquifer community provides metabolic insights for novel microbes adapted to high CO concentrations.</title>
        <authorList>
            <person name="Probst A.J."/>
            <person name="Castelle C.J."/>
            <person name="Singh A."/>
            <person name="Brown C.T."/>
            <person name="Anantharaman K."/>
            <person name="Sharon I."/>
            <person name="Hug L.A."/>
            <person name="Burstein D."/>
            <person name="Emerson J.B."/>
            <person name="Thomas B.C."/>
            <person name="Banfield J.F."/>
        </authorList>
    </citation>
    <scope>NUCLEOTIDE SEQUENCE [LARGE SCALE GENOMIC DNA]</scope>
    <source>
        <strain evidence="9">CG2_30_39_24</strain>
    </source>
</reference>
<feature type="transmembrane region" description="Helical" evidence="8">
    <location>
        <begin position="213"/>
        <end position="236"/>
    </location>
</feature>
<accession>A0A1J5F9K9</accession>
<evidence type="ECO:0000256" key="3">
    <source>
        <dbReference type="ARBA" id="ARBA00022475"/>
    </source>
</evidence>
<dbReference type="InterPro" id="IPR018227">
    <property type="entry name" value="Amino_acid_transport_2"/>
</dbReference>
<protein>
    <recommendedName>
        <fullName evidence="11">Amino acid transporter transmembrane domain-containing protein</fullName>
    </recommendedName>
</protein>
<dbReference type="STRING" id="1805236.AUK13_00020"/>
<keyword evidence="4" id="KW-0997">Cell inner membrane</keyword>
<keyword evidence="5 8" id="KW-0812">Transmembrane</keyword>
<dbReference type="Gene3D" id="1.20.1740.10">
    <property type="entry name" value="Amino acid/polyamine transporter I"/>
    <property type="match status" value="1"/>
</dbReference>
<evidence type="ECO:0000256" key="8">
    <source>
        <dbReference type="SAM" id="Phobius"/>
    </source>
</evidence>
<feature type="transmembrane region" description="Helical" evidence="8">
    <location>
        <begin position="292"/>
        <end position="310"/>
    </location>
</feature>
<dbReference type="GO" id="GO:0005886">
    <property type="term" value="C:plasma membrane"/>
    <property type="evidence" value="ECO:0007669"/>
    <property type="project" value="UniProtKB-SubCell"/>
</dbReference>
<feature type="transmembrane region" description="Helical" evidence="8">
    <location>
        <begin position="351"/>
        <end position="375"/>
    </location>
</feature>
<keyword evidence="3" id="KW-1003">Cell membrane</keyword>
<comment type="caution">
    <text evidence="9">The sequence shown here is derived from an EMBL/GenBank/DDBJ whole genome shotgun (WGS) entry which is preliminary data.</text>
</comment>
<dbReference type="GO" id="GO:0003333">
    <property type="term" value="P:amino acid transmembrane transport"/>
    <property type="evidence" value="ECO:0007669"/>
    <property type="project" value="InterPro"/>
</dbReference>
<evidence type="ECO:0000313" key="10">
    <source>
        <dbReference type="Proteomes" id="UP000183922"/>
    </source>
</evidence>
<dbReference type="Proteomes" id="UP000183922">
    <property type="component" value="Unassembled WGS sequence"/>
</dbReference>
<dbReference type="AlphaFoldDB" id="A0A1J5F9K9"/>
<dbReference type="PANTHER" id="PTHR32195">
    <property type="entry name" value="OS07G0662800 PROTEIN"/>
    <property type="match status" value="1"/>
</dbReference>
<dbReference type="PANTHER" id="PTHR32195:SF26">
    <property type="entry name" value="TRYPTOPHAN OR TYROSINE TRANSPORTER PROTEIN"/>
    <property type="match status" value="1"/>
</dbReference>
<evidence type="ECO:0000256" key="5">
    <source>
        <dbReference type="ARBA" id="ARBA00022692"/>
    </source>
</evidence>